<feature type="chain" id="PRO_5007118785" evidence="13">
    <location>
        <begin position="32"/>
        <end position="560"/>
    </location>
</feature>
<keyword evidence="6" id="KW-0630">Potassium</keyword>
<evidence type="ECO:0000256" key="7">
    <source>
        <dbReference type="ARBA" id="ARBA00022989"/>
    </source>
</evidence>
<feature type="transmembrane region" description="Helical" evidence="12">
    <location>
        <begin position="164"/>
        <end position="185"/>
    </location>
</feature>
<evidence type="ECO:0000256" key="4">
    <source>
        <dbReference type="ARBA" id="ARBA00022538"/>
    </source>
</evidence>
<protein>
    <submittedName>
        <fullName evidence="15">Sodium/calcium exchanger membrane region</fullName>
    </submittedName>
</protein>
<keyword evidence="2" id="KW-0813">Transport</keyword>
<dbReference type="PANTHER" id="PTHR12266:SF24">
    <property type="entry name" value="CATION_CALCIUM EXCHANGER 1"/>
    <property type="match status" value="1"/>
</dbReference>
<comment type="caution">
    <text evidence="15">The sequence shown here is derived from an EMBL/GenBank/DDBJ whole genome shotgun (WGS) entry which is preliminary data.</text>
</comment>
<dbReference type="GO" id="GO:0016020">
    <property type="term" value="C:membrane"/>
    <property type="evidence" value="ECO:0007669"/>
    <property type="project" value="UniProtKB-SubCell"/>
</dbReference>
<feature type="signal peptide" evidence="13">
    <location>
        <begin position="1"/>
        <end position="31"/>
    </location>
</feature>
<dbReference type="Gramene" id="KVH90575">
    <property type="protein sequence ID" value="KVH90575"/>
    <property type="gene ID" value="Ccrd_007450"/>
</dbReference>
<evidence type="ECO:0000256" key="5">
    <source>
        <dbReference type="ARBA" id="ARBA00022692"/>
    </source>
</evidence>
<dbReference type="STRING" id="59895.A0A103XH33"/>
<feature type="transmembrane region" description="Helical" evidence="12">
    <location>
        <begin position="359"/>
        <end position="379"/>
    </location>
</feature>
<keyword evidence="4" id="KW-0633">Potassium transport</keyword>
<evidence type="ECO:0000313" key="16">
    <source>
        <dbReference type="Proteomes" id="UP000243975"/>
    </source>
</evidence>
<evidence type="ECO:0000313" key="15">
    <source>
        <dbReference type="EMBL" id="KVH90575.1"/>
    </source>
</evidence>
<evidence type="ECO:0000256" key="1">
    <source>
        <dbReference type="ARBA" id="ARBA00004141"/>
    </source>
</evidence>
<dbReference type="OMA" id="FIRIAMA"/>
<dbReference type="GO" id="GO:0015297">
    <property type="term" value="F:antiporter activity"/>
    <property type="evidence" value="ECO:0007669"/>
    <property type="project" value="UniProtKB-KW"/>
</dbReference>
<evidence type="ECO:0000256" key="11">
    <source>
        <dbReference type="ARBA" id="ARBA00038187"/>
    </source>
</evidence>
<feature type="transmembrane region" description="Helical" evidence="12">
    <location>
        <begin position="330"/>
        <end position="347"/>
    </location>
</feature>
<name>A0A103XH33_CYNCS</name>
<accession>A0A103XH33</accession>
<dbReference type="Gene3D" id="1.20.1420.30">
    <property type="entry name" value="NCX, central ion-binding region"/>
    <property type="match status" value="2"/>
</dbReference>
<dbReference type="OrthoDB" id="407410at2759"/>
<feature type="transmembrane region" description="Helical" evidence="12">
    <location>
        <begin position="500"/>
        <end position="520"/>
    </location>
</feature>
<dbReference type="Pfam" id="PF01699">
    <property type="entry name" value="Na_Ca_ex"/>
    <property type="match status" value="2"/>
</dbReference>
<evidence type="ECO:0000256" key="10">
    <source>
        <dbReference type="ARBA" id="ARBA00023201"/>
    </source>
</evidence>
<feature type="domain" description="Sodium/calcium exchanger membrane region" evidence="14">
    <location>
        <begin position="95"/>
        <end position="239"/>
    </location>
</feature>
<feature type="transmembrane region" description="Helical" evidence="12">
    <location>
        <begin position="532"/>
        <end position="554"/>
    </location>
</feature>
<evidence type="ECO:0000256" key="2">
    <source>
        <dbReference type="ARBA" id="ARBA00022448"/>
    </source>
</evidence>
<keyword evidence="10" id="KW-0739">Sodium transport</keyword>
<dbReference type="PANTHER" id="PTHR12266">
    <property type="entry name" value="NA+/CA2+ K+ INDEPENDENT EXCHANGER"/>
    <property type="match status" value="1"/>
</dbReference>
<evidence type="ECO:0000256" key="3">
    <source>
        <dbReference type="ARBA" id="ARBA00022449"/>
    </source>
</evidence>
<evidence type="ECO:0000259" key="14">
    <source>
        <dbReference type="Pfam" id="PF01699"/>
    </source>
</evidence>
<dbReference type="EMBL" id="LEKV01005099">
    <property type="protein sequence ID" value="KVH90575.1"/>
    <property type="molecule type" value="Genomic_DNA"/>
</dbReference>
<evidence type="ECO:0000256" key="13">
    <source>
        <dbReference type="SAM" id="SignalP"/>
    </source>
</evidence>
<keyword evidence="7 12" id="KW-1133">Transmembrane helix</keyword>
<feature type="transmembrane region" description="Helical" evidence="12">
    <location>
        <begin position="223"/>
        <end position="244"/>
    </location>
</feature>
<feature type="transmembrane region" description="Helical" evidence="12">
    <location>
        <begin position="391"/>
        <end position="409"/>
    </location>
</feature>
<dbReference type="InterPro" id="IPR004837">
    <property type="entry name" value="NaCa_Exmemb"/>
</dbReference>
<keyword evidence="16" id="KW-1185">Reference proteome</keyword>
<feature type="transmembrane region" description="Helical" evidence="12">
    <location>
        <begin position="197"/>
        <end position="217"/>
    </location>
</feature>
<evidence type="ECO:0000256" key="6">
    <source>
        <dbReference type="ARBA" id="ARBA00022958"/>
    </source>
</evidence>
<dbReference type="GO" id="GO:0008324">
    <property type="term" value="F:monoatomic cation transmembrane transporter activity"/>
    <property type="evidence" value="ECO:0007669"/>
    <property type="project" value="TreeGrafter"/>
</dbReference>
<dbReference type="AlphaFoldDB" id="A0A103XH33"/>
<keyword evidence="5 12" id="KW-0812">Transmembrane</keyword>
<keyword evidence="8" id="KW-0915">Sodium</keyword>
<feature type="transmembrane region" description="Helical" evidence="12">
    <location>
        <begin position="86"/>
        <end position="105"/>
    </location>
</feature>
<dbReference type="GO" id="GO:0006813">
    <property type="term" value="P:potassium ion transport"/>
    <property type="evidence" value="ECO:0007669"/>
    <property type="project" value="UniProtKB-KW"/>
</dbReference>
<evidence type="ECO:0000256" key="8">
    <source>
        <dbReference type="ARBA" id="ARBA00023053"/>
    </source>
</evidence>
<reference evidence="15 16" key="1">
    <citation type="journal article" date="2016" name="Sci. Rep.">
        <title>The genome sequence of the outbreeding globe artichoke constructed de novo incorporating a phase-aware low-pass sequencing strategy of F1 progeny.</title>
        <authorList>
            <person name="Scaglione D."/>
            <person name="Reyes-Chin-Wo S."/>
            <person name="Acquadro A."/>
            <person name="Froenicke L."/>
            <person name="Portis E."/>
            <person name="Beitel C."/>
            <person name="Tirone M."/>
            <person name="Mauro R."/>
            <person name="Lo Monaco A."/>
            <person name="Mauromicale G."/>
            <person name="Faccioli P."/>
            <person name="Cattivelli L."/>
            <person name="Rieseberg L."/>
            <person name="Michelmore R."/>
            <person name="Lanteri S."/>
        </authorList>
    </citation>
    <scope>NUCLEOTIDE SEQUENCE [LARGE SCALE GENOMIC DNA]</scope>
    <source>
        <strain evidence="15">2C</strain>
    </source>
</reference>
<feature type="domain" description="Sodium/calcium exchanger membrane region" evidence="14">
    <location>
        <begin position="394"/>
        <end position="547"/>
    </location>
</feature>
<comment type="similarity">
    <text evidence="11">Belongs to the Ca(2+):cation antiporter (CaCA) (TC 2.A.19) family. Cation/calcium exchanger (CCX) subfamily.</text>
</comment>
<feature type="transmembrane region" description="Helical" evidence="12">
    <location>
        <begin position="465"/>
        <end position="488"/>
    </location>
</feature>
<organism evidence="15 16">
    <name type="scientific">Cynara cardunculus var. scolymus</name>
    <name type="common">Globe artichoke</name>
    <name type="synonym">Cynara scolymus</name>
    <dbReference type="NCBI Taxonomy" id="59895"/>
    <lineage>
        <taxon>Eukaryota</taxon>
        <taxon>Viridiplantae</taxon>
        <taxon>Streptophyta</taxon>
        <taxon>Embryophyta</taxon>
        <taxon>Tracheophyta</taxon>
        <taxon>Spermatophyta</taxon>
        <taxon>Magnoliopsida</taxon>
        <taxon>eudicotyledons</taxon>
        <taxon>Gunneridae</taxon>
        <taxon>Pentapetalae</taxon>
        <taxon>asterids</taxon>
        <taxon>campanulids</taxon>
        <taxon>Asterales</taxon>
        <taxon>Asteraceae</taxon>
        <taxon>Carduoideae</taxon>
        <taxon>Cardueae</taxon>
        <taxon>Carduinae</taxon>
        <taxon>Cynara</taxon>
    </lineage>
</organism>
<comment type="subcellular location">
    <subcellularLocation>
        <location evidence="1">Membrane</location>
        <topology evidence="1">Multi-pass membrane protein</topology>
    </subcellularLocation>
</comment>
<keyword evidence="3" id="KW-0050">Antiport</keyword>
<dbReference type="InterPro" id="IPR051359">
    <property type="entry name" value="CaCA_antiporter"/>
</dbReference>
<feature type="transmembrane region" description="Helical" evidence="12">
    <location>
        <begin position="429"/>
        <end position="453"/>
    </location>
</feature>
<keyword evidence="13" id="KW-0732">Signal</keyword>
<dbReference type="Proteomes" id="UP000243975">
    <property type="component" value="Unassembled WGS sequence"/>
</dbReference>
<gene>
    <name evidence="15" type="ORF">Ccrd_007450</name>
</gene>
<evidence type="ECO:0000256" key="12">
    <source>
        <dbReference type="SAM" id="Phobius"/>
    </source>
</evidence>
<proteinExistence type="inferred from homology"/>
<keyword evidence="9 12" id="KW-0472">Membrane</keyword>
<sequence length="560" mass="61402">MVISSSPFSVFKPTTYLTLFLIIISLHFTSSATSNAADSTITTTCTAVHQQNSSTAKCNYVKSNAGCDPKGYINYLQIFYCDFSQFTELGFILLLLWLVILFYILSNTASEYFCPAVEHLSKTLKLSPAIAGTTLLPLGNGSTDVFSSVIAFTTDGGDIGLNSILGGSIFISTVVVGVLSLLIAYRKKIVVVDKPNFIRDVVFLLFSLSNLLIIIIIGKISLWPSILFASTYIIYILVVSYMHFITMRKHSITLDAVDDDQGRRVPLLGSIDEENVVHPAEKYVHYEEQIVPNRRNRFIMTIFHVINFPIYLPRRLTIPVITRERWSKPFLVISMILAPIMVALIWNTQEGKLGLKASVMIYFVAGAIGIALGTCTFAFTSSTHPPQNCLVLWYAGGFLMSVVWTYLTADELVSLLESLGTIIGMSPSIIGLTILAWGNSIGDLTANVAMAMYGGPDGTQIAMSGCYAGPLFNLLIGLGFSFVFVSWSNYPGSYVVPEDPYIAETIGFLMAGLLWALVILPKRQMRLDHTLGGGLLVIYLCFLFIKLARALGLLSGSSSN</sequence>
<evidence type="ECO:0000256" key="9">
    <source>
        <dbReference type="ARBA" id="ARBA00023136"/>
    </source>
</evidence>
<dbReference type="InterPro" id="IPR044880">
    <property type="entry name" value="NCX_ion-bd_dom_sf"/>
</dbReference>
<dbReference type="GO" id="GO:0006814">
    <property type="term" value="P:sodium ion transport"/>
    <property type="evidence" value="ECO:0007669"/>
    <property type="project" value="UniProtKB-KW"/>
</dbReference>
<keyword evidence="10" id="KW-0406">Ion transport</keyword>